<dbReference type="EMBL" id="UZAH01025620">
    <property type="protein sequence ID" value="VDO67421.1"/>
    <property type="molecule type" value="Genomic_DNA"/>
</dbReference>
<accession>A0A3P7X149</accession>
<feature type="chain" id="PRO_5044551415" evidence="1">
    <location>
        <begin position="17"/>
        <end position="116"/>
    </location>
</feature>
<dbReference type="WBParaSite" id="HPBE_0000621401-mRNA-1">
    <property type="protein sequence ID" value="HPBE_0000621401-mRNA-1"/>
    <property type="gene ID" value="HPBE_0000621401"/>
</dbReference>
<protein>
    <submittedName>
        <fullName evidence="4">BPI2 domain-containing protein</fullName>
    </submittedName>
</protein>
<organism evidence="3 4">
    <name type="scientific">Heligmosomoides polygyrus</name>
    <name type="common">Parasitic roundworm</name>
    <dbReference type="NCBI Taxonomy" id="6339"/>
    <lineage>
        <taxon>Eukaryota</taxon>
        <taxon>Metazoa</taxon>
        <taxon>Ecdysozoa</taxon>
        <taxon>Nematoda</taxon>
        <taxon>Chromadorea</taxon>
        <taxon>Rhabditida</taxon>
        <taxon>Rhabditina</taxon>
        <taxon>Rhabditomorpha</taxon>
        <taxon>Strongyloidea</taxon>
        <taxon>Heligmosomidae</taxon>
        <taxon>Heligmosomoides</taxon>
    </lineage>
</organism>
<evidence type="ECO:0000313" key="4">
    <source>
        <dbReference type="WBParaSite" id="HPBE_0000621401-mRNA-1"/>
    </source>
</evidence>
<evidence type="ECO:0000313" key="2">
    <source>
        <dbReference type="EMBL" id="VDO67421.1"/>
    </source>
</evidence>
<keyword evidence="1" id="KW-0732">Signal</keyword>
<dbReference type="OrthoDB" id="5835456at2759"/>
<sequence>MAVLPLSLPLIVSTITLDLIFSDLKGSPVVLLSPSRNITLSVIGHSLLADTVAVAHVDVGQKLSLAIKCISETSVHFSTAGLNSLLYSPSLCSSAKGSFLTFGCLSLEVSERVLVF</sequence>
<reference evidence="4" key="2">
    <citation type="submission" date="2019-09" db="UniProtKB">
        <authorList>
            <consortium name="WormBaseParasite"/>
        </authorList>
    </citation>
    <scope>IDENTIFICATION</scope>
</reference>
<evidence type="ECO:0000256" key="1">
    <source>
        <dbReference type="SAM" id="SignalP"/>
    </source>
</evidence>
<reference evidence="2 3" key="1">
    <citation type="submission" date="2018-11" db="EMBL/GenBank/DDBJ databases">
        <authorList>
            <consortium name="Pathogen Informatics"/>
        </authorList>
    </citation>
    <scope>NUCLEOTIDE SEQUENCE [LARGE SCALE GENOMIC DNA]</scope>
</reference>
<evidence type="ECO:0000313" key="3">
    <source>
        <dbReference type="Proteomes" id="UP000050761"/>
    </source>
</evidence>
<gene>
    <name evidence="2" type="ORF">HPBE_LOCUS6215</name>
</gene>
<dbReference type="Proteomes" id="UP000050761">
    <property type="component" value="Unassembled WGS sequence"/>
</dbReference>
<name>A0A183FHG9_HELPZ</name>
<feature type="signal peptide" evidence="1">
    <location>
        <begin position="1"/>
        <end position="16"/>
    </location>
</feature>
<proteinExistence type="predicted"/>
<accession>A0A183FHG9</accession>
<keyword evidence="3" id="KW-1185">Reference proteome</keyword>
<dbReference type="AlphaFoldDB" id="A0A183FHG9"/>